<comment type="caution">
    <text evidence="1">The sequence shown here is derived from an EMBL/GenBank/DDBJ whole genome shotgun (WGS) entry which is preliminary data.</text>
</comment>
<organism evidence="1">
    <name type="scientific">candidate division WOR-3 bacterium</name>
    <dbReference type="NCBI Taxonomy" id="2052148"/>
    <lineage>
        <taxon>Bacteria</taxon>
        <taxon>Bacteria division WOR-3</taxon>
    </lineage>
</organism>
<protein>
    <submittedName>
        <fullName evidence="1">Uncharacterized protein</fullName>
    </submittedName>
</protein>
<dbReference type="EMBL" id="DTHS01000014">
    <property type="protein sequence ID" value="HHR48309.1"/>
    <property type="molecule type" value="Genomic_DNA"/>
</dbReference>
<accession>A0A7V5XZ96</accession>
<name>A0A7V5XZ96_UNCW3</name>
<sequence>MVIGLFTNFTPTWDLIIYLLPLPKILANPELFLKENKKLGKKFSLGNLLIPKGTIYYTIRGIGFFNRFLNIGKN</sequence>
<proteinExistence type="predicted"/>
<reference evidence="1" key="1">
    <citation type="journal article" date="2020" name="mSystems">
        <title>Genome- and Community-Level Interaction Insights into Carbon Utilization and Element Cycling Functions of Hydrothermarchaeota in Hydrothermal Sediment.</title>
        <authorList>
            <person name="Zhou Z."/>
            <person name="Liu Y."/>
            <person name="Xu W."/>
            <person name="Pan J."/>
            <person name="Luo Z.H."/>
            <person name="Li M."/>
        </authorList>
    </citation>
    <scope>NUCLEOTIDE SEQUENCE [LARGE SCALE GENOMIC DNA]</scope>
    <source>
        <strain evidence="1">SpSt-791</strain>
    </source>
</reference>
<gene>
    <name evidence="1" type="ORF">ENV79_01520</name>
</gene>
<dbReference type="AlphaFoldDB" id="A0A7V5XZ96"/>
<evidence type="ECO:0000313" key="1">
    <source>
        <dbReference type="EMBL" id="HHR48309.1"/>
    </source>
</evidence>